<feature type="transmembrane region" description="Helical" evidence="8">
    <location>
        <begin position="61"/>
        <end position="78"/>
    </location>
</feature>
<evidence type="ECO:0000256" key="4">
    <source>
        <dbReference type="ARBA" id="ARBA00022538"/>
    </source>
</evidence>
<dbReference type="Gene3D" id="3.30.70.1450">
    <property type="entry name" value="Regulator of K+ conductance, C-terminal domain"/>
    <property type="match status" value="2"/>
</dbReference>
<keyword evidence="4" id="KW-0630">Potassium</keyword>
<comment type="similarity">
    <text evidence="2">Belongs to the monovalent cation:proton antiporter 2 (CPA2) transporter (TC 2.A.37) family.</text>
</comment>
<dbReference type="InterPro" id="IPR038770">
    <property type="entry name" value="Na+/solute_symporter_sf"/>
</dbReference>
<keyword evidence="4" id="KW-0406">Ion transport</keyword>
<dbReference type="GO" id="GO:0016020">
    <property type="term" value="C:membrane"/>
    <property type="evidence" value="ECO:0007669"/>
    <property type="project" value="UniProtKB-SubCell"/>
</dbReference>
<feature type="transmembrane region" description="Helical" evidence="8">
    <location>
        <begin position="526"/>
        <end position="548"/>
    </location>
</feature>
<dbReference type="GO" id="GO:0006813">
    <property type="term" value="P:potassium ion transport"/>
    <property type="evidence" value="ECO:0007669"/>
    <property type="project" value="UniProtKB-KW"/>
</dbReference>
<comment type="subcellular location">
    <subcellularLocation>
        <location evidence="1">Membrane</location>
        <topology evidence="1">Multi-pass membrane protein</topology>
    </subcellularLocation>
</comment>
<name>A0A069SKP9_PHOVU</name>
<feature type="transmembrane region" description="Helical" evidence="8">
    <location>
        <begin position="32"/>
        <end position="49"/>
    </location>
</feature>
<dbReference type="InterPro" id="IPR006153">
    <property type="entry name" value="Cation/H_exchanger_TM"/>
</dbReference>
<evidence type="ECO:0000313" key="11">
    <source>
        <dbReference type="Proteomes" id="UP000027661"/>
    </source>
</evidence>
<dbReference type="GeneID" id="5304786"/>
<sequence length="755" mass="84380">MSELAPLISDLALILICAGVMTLVFKRLKQPLVLGYIVAGFLASPHVPLTPSVIDVANIHTWSEIGVIFLLFALGLEFSFKKLVKVGGTAVIAACTIIFCMILVGIFVGWSFGWQRMDCLYLGGMLAMSSTTIIYKAFDDLGLRQQRFAGLVLSILILEDILAIVLMVMLSTMAVSQNFEGSEMVYSIAKLLFFLILWFVVGIYIIPTFLKRSRKWMANETLLIVSLALCFGMVVVAAKVGFSAAFGAFIMGSILAETVEAENIEKLVAPVKDLFGAIFFVSVGMMVDPAMIVEYIWPIVIITLAILLGQVIFGTGGVILSGQPLKVAMQCGFSLTQIGEFAFIIASLGVSLKVTSDFLYPIVVAVSVITTFLTPYMIRLAIPAYHIVEKRLPGKWKKMLERYSSGSQTVNHENNWKKLLVAIARIVAVYSVLCIAMITLSFHFIIPLFRASLPVFWANLAGTVFTIVCIAPFLRAIIMKKNHSVEFQALWQDSRFNRAPLISTILLRIVIAVMFVMFVIEKLFQTSTTLLIGIAVVLVGMMMFSRWLKKQSIFMERTFIQNLRFRDVHAEFTGQKRPEYEGHLLSRDLHLSDFEIPADSLWAGYTLRELNLGHKYGVHVASIIRGMHRINIPGANVRLFPGDTIQVIGTDEQLGEFARQAERVSAAAEEEDLERREMNLKQFIIDRNSFFLGKNIKESGIRDEYKCLVVGVEKEDSTLMTPDINVPFTEGDVVWVVGERDDVYRLLGKKEKEEE</sequence>
<reference evidence="10 11" key="1">
    <citation type="submission" date="2014-04" db="EMBL/GenBank/DDBJ databases">
        <authorList>
            <person name="Sears C."/>
            <person name="Carroll K."/>
            <person name="Sack B.R."/>
            <person name="Qadri F."/>
            <person name="Myers L.L."/>
            <person name="Chung G.-T."/>
            <person name="Escheverria P."/>
            <person name="Fraser C.M."/>
            <person name="Sadzewicz L."/>
            <person name="Shefchek K.A."/>
            <person name="Tallon L."/>
            <person name="Das S.P."/>
            <person name="Daugherty S."/>
            <person name="Mongodin E.F."/>
        </authorList>
    </citation>
    <scope>NUCLEOTIDE SEQUENCE [LARGE SCALE GENOMIC DNA]</scope>
    <source>
        <strain evidence="10 11">3975 RP4</strain>
    </source>
</reference>
<evidence type="ECO:0000256" key="6">
    <source>
        <dbReference type="ARBA" id="ARBA00022989"/>
    </source>
</evidence>
<dbReference type="PROSITE" id="PS51202">
    <property type="entry name" value="RCK_C"/>
    <property type="match status" value="2"/>
</dbReference>
<keyword evidence="4" id="KW-0633">Potassium transport</keyword>
<feature type="transmembrane region" description="Helical" evidence="8">
    <location>
        <begin position="499"/>
        <end position="520"/>
    </location>
</feature>
<feature type="transmembrane region" description="Helical" evidence="8">
    <location>
        <begin position="222"/>
        <end position="250"/>
    </location>
</feature>
<dbReference type="AlphaFoldDB" id="A0A069SKP9"/>
<evidence type="ECO:0000259" key="9">
    <source>
        <dbReference type="PROSITE" id="PS51202"/>
    </source>
</evidence>
<dbReference type="EMBL" id="JNHM01000014">
    <property type="protein sequence ID" value="KDS55168.1"/>
    <property type="molecule type" value="Genomic_DNA"/>
</dbReference>
<evidence type="ECO:0000256" key="1">
    <source>
        <dbReference type="ARBA" id="ARBA00004141"/>
    </source>
</evidence>
<dbReference type="InterPro" id="IPR006037">
    <property type="entry name" value="RCK_C"/>
</dbReference>
<dbReference type="GO" id="GO:0015297">
    <property type="term" value="F:antiporter activity"/>
    <property type="evidence" value="ECO:0007669"/>
    <property type="project" value="InterPro"/>
</dbReference>
<keyword evidence="6 8" id="KW-1133">Transmembrane helix</keyword>
<accession>A0A069SKP9</accession>
<dbReference type="RefSeq" id="WP_005841685.1">
    <property type="nucleotide sequence ID" value="NZ_JNHM01000014.1"/>
</dbReference>
<protein>
    <submittedName>
        <fullName evidence="10">Sodium/hydrogen exchanger family protein</fullName>
    </submittedName>
</protein>
<dbReference type="PATRIC" id="fig|1339352.3.peg.1328"/>
<feature type="transmembrane region" description="Helical" evidence="8">
    <location>
        <begin position="90"/>
        <end position="114"/>
    </location>
</feature>
<dbReference type="SUPFAM" id="SSF116726">
    <property type="entry name" value="TrkA C-terminal domain-like"/>
    <property type="match status" value="2"/>
</dbReference>
<feature type="domain" description="RCK C-terminal" evidence="9">
    <location>
        <begin position="668"/>
        <end position="752"/>
    </location>
</feature>
<comment type="caution">
    <text evidence="10">The sequence shown here is derived from an EMBL/GenBank/DDBJ whole genome shotgun (WGS) entry which is preliminary data.</text>
</comment>
<feature type="domain" description="RCK C-terminal" evidence="9">
    <location>
        <begin position="579"/>
        <end position="663"/>
    </location>
</feature>
<feature type="transmembrane region" description="Helical" evidence="8">
    <location>
        <begin position="120"/>
        <end position="138"/>
    </location>
</feature>
<evidence type="ECO:0000256" key="2">
    <source>
        <dbReference type="ARBA" id="ARBA00005551"/>
    </source>
</evidence>
<feature type="transmembrane region" description="Helical" evidence="8">
    <location>
        <begin position="427"/>
        <end position="449"/>
    </location>
</feature>
<dbReference type="Pfam" id="PF00999">
    <property type="entry name" value="Na_H_Exchanger"/>
    <property type="match status" value="1"/>
</dbReference>
<feature type="transmembrane region" description="Helical" evidence="8">
    <location>
        <begin position="455"/>
        <end position="478"/>
    </location>
</feature>
<evidence type="ECO:0000256" key="5">
    <source>
        <dbReference type="ARBA" id="ARBA00022692"/>
    </source>
</evidence>
<keyword evidence="3" id="KW-0813">Transport</keyword>
<feature type="transmembrane region" description="Helical" evidence="8">
    <location>
        <begin position="6"/>
        <end position="25"/>
    </location>
</feature>
<feature type="transmembrane region" description="Helical" evidence="8">
    <location>
        <begin position="358"/>
        <end position="382"/>
    </location>
</feature>
<dbReference type="GO" id="GO:1902600">
    <property type="term" value="P:proton transmembrane transport"/>
    <property type="evidence" value="ECO:0007669"/>
    <property type="project" value="InterPro"/>
</dbReference>
<evidence type="ECO:0000256" key="7">
    <source>
        <dbReference type="ARBA" id="ARBA00023136"/>
    </source>
</evidence>
<gene>
    <name evidence="10" type="ORF">M099_1371</name>
</gene>
<evidence type="ECO:0000313" key="10">
    <source>
        <dbReference type="EMBL" id="KDS55168.1"/>
    </source>
</evidence>
<proteinExistence type="inferred from homology"/>
<dbReference type="GO" id="GO:0008324">
    <property type="term" value="F:monoatomic cation transmembrane transporter activity"/>
    <property type="evidence" value="ECO:0007669"/>
    <property type="project" value="InterPro"/>
</dbReference>
<keyword evidence="7 8" id="KW-0472">Membrane</keyword>
<feature type="transmembrane region" description="Helical" evidence="8">
    <location>
        <begin position="332"/>
        <end position="352"/>
    </location>
</feature>
<feature type="transmembrane region" description="Helical" evidence="8">
    <location>
        <begin position="150"/>
        <end position="171"/>
    </location>
</feature>
<feature type="transmembrane region" description="Helical" evidence="8">
    <location>
        <begin position="191"/>
        <end position="210"/>
    </location>
</feature>
<dbReference type="Proteomes" id="UP000027661">
    <property type="component" value="Unassembled WGS sequence"/>
</dbReference>
<organism evidence="10 11">
    <name type="scientific">Phocaeicola vulgatus str. 3975 RP4</name>
    <dbReference type="NCBI Taxonomy" id="1339352"/>
    <lineage>
        <taxon>Bacteria</taxon>
        <taxon>Pseudomonadati</taxon>
        <taxon>Bacteroidota</taxon>
        <taxon>Bacteroidia</taxon>
        <taxon>Bacteroidales</taxon>
        <taxon>Bacteroidaceae</taxon>
        <taxon>Phocaeicola</taxon>
    </lineage>
</organism>
<dbReference type="PANTHER" id="PTHR42751">
    <property type="entry name" value="SODIUM/HYDROGEN EXCHANGER FAMILY/TRKA DOMAIN PROTEIN"/>
    <property type="match status" value="1"/>
</dbReference>
<dbReference type="Pfam" id="PF02080">
    <property type="entry name" value="TrkA_C"/>
    <property type="match status" value="2"/>
</dbReference>
<evidence type="ECO:0000256" key="8">
    <source>
        <dbReference type="SAM" id="Phobius"/>
    </source>
</evidence>
<dbReference type="PANTHER" id="PTHR42751:SF3">
    <property type="entry name" value="SODIUM_GLUTAMATE SYMPORTER"/>
    <property type="match status" value="1"/>
</dbReference>
<dbReference type="Gene3D" id="1.20.1530.20">
    <property type="match status" value="1"/>
</dbReference>
<evidence type="ECO:0000256" key="3">
    <source>
        <dbReference type="ARBA" id="ARBA00022448"/>
    </source>
</evidence>
<feature type="transmembrane region" description="Helical" evidence="8">
    <location>
        <begin position="295"/>
        <end position="320"/>
    </location>
</feature>
<dbReference type="InterPro" id="IPR036721">
    <property type="entry name" value="RCK_C_sf"/>
</dbReference>
<keyword evidence="5 8" id="KW-0812">Transmembrane</keyword>